<sequence>LLLRLKMTLSYSHSYANGVVSSPTPEELSGVERRWVSFQPYLLSKGYQLRPRYRPEWTPSWKGTNLDPISCEDSGNALPVRTLDATRLSDYLQVMIKMVIPSDDDREGEEELDILRRFSSEPYSANPRNHVVDCLDSFTMPGVDGGVFYVMPLLRDYDNPPFQNLGEIYEFLIQVFEGLQFLHENDIAHCDIASANIMMNGRVLYNEPFHPFHQDFSLDRKRQIQPIYQRSQRPMRYYYIDFGYAKWFRDPNEPRVVYGSRARERTPEQLGGGAYDPFKADIYQLGAILRRDLIPRYPNLQFLLPLAREMTHRDPTKRLGLEGAYQVVMTHFIGLAGWRRRWPILPRDTSLKRKYITIVVGVTAELIFVLRRLVDMFCGRVR</sequence>
<keyword evidence="1" id="KW-0472">Membrane</keyword>
<reference evidence="3" key="1">
    <citation type="submission" date="2021-01" db="EMBL/GenBank/DDBJ databases">
        <authorList>
            <person name="Kaushik A."/>
        </authorList>
    </citation>
    <scope>NUCLEOTIDE SEQUENCE</scope>
    <source>
        <strain evidence="3">AG4-R118</strain>
    </source>
</reference>
<evidence type="ECO:0000256" key="1">
    <source>
        <dbReference type="SAM" id="Phobius"/>
    </source>
</evidence>
<evidence type="ECO:0000313" key="4">
    <source>
        <dbReference type="Proteomes" id="UP000663888"/>
    </source>
</evidence>
<dbReference type="AlphaFoldDB" id="A0A8H2XQV5"/>
<keyword evidence="1" id="KW-1133">Transmembrane helix</keyword>
<evidence type="ECO:0000259" key="2">
    <source>
        <dbReference type="PROSITE" id="PS50011"/>
    </source>
</evidence>
<feature type="non-terminal residue" evidence="3">
    <location>
        <position position="1"/>
    </location>
</feature>
<feature type="domain" description="Protein kinase" evidence="2">
    <location>
        <begin position="66"/>
        <end position="382"/>
    </location>
</feature>
<dbReference type="EMBL" id="CAJMWX010000802">
    <property type="protein sequence ID" value="CAE6431221.1"/>
    <property type="molecule type" value="Genomic_DNA"/>
</dbReference>
<dbReference type="GO" id="GO:0005524">
    <property type="term" value="F:ATP binding"/>
    <property type="evidence" value="ECO:0007669"/>
    <property type="project" value="InterPro"/>
</dbReference>
<proteinExistence type="predicted"/>
<organism evidence="3 4">
    <name type="scientific">Rhizoctonia solani</name>
    <dbReference type="NCBI Taxonomy" id="456999"/>
    <lineage>
        <taxon>Eukaryota</taxon>
        <taxon>Fungi</taxon>
        <taxon>Dikarya</taxon>
        <taxon>Basidiomycota</taxon>
        <taxon>Agaricomycotina</taxon>
        <taxon>Agaricomycetes</taxon>
        <taxon>Cantharellales</taxon>
        <taxon>Ceratobasidiaceae</taxon>
        <taxon>Rhizoctonia</taxon>
    </lineage>
</organism>
<feature type="transmembrane region" description="Helical" evidence="1">
    <location>
        <begin position="355"/>
        <end position="374"/>
    </location>
</feature>
<dbReference type="GO" id="GO:0004674">
    <property type="term" value="F:protein serine/threonine kinase activity"/>
    <property type="evidence" value="ECO:0007669"/>
    <property type="project" value="TreeGrafter"/>
</dbReference>
<dbReference type="Pfam" id="PF00069">
    <property type="entry name" value="Pkinase"/>
    <property type="match status" value="1"/>
</dbReference>
<dbReference type="InterPro" id="IPR011009">
    <property type="entry name" value="Kinase-like_dom_sf"/>
</dbReference>
<keyword evidence="1" id="KW-0812">Transmembrane</keyword>
<dbReference type="SMART" id="SM00220">
    <property type="entry name" value="S_TKc"/>
    <property type="match status" value="1"/>
</dbReference>
<protein>
    <recommendedName>
        <fullName evidence="2">Protein kinase domain-containing protein</fullName>
    </recommendedName>
</protein>
<dbReference type="PANTHER" id="PTHR44167:SF30">
    <property type="entry name" value="PHOSPHORYLASE KINASE"/>
    <property type="match status" value="1"/>
</dbReference>
<dbReference type="Gene3D" id="1.10.510.10">
    <property type="entry name" value="Transferase(Phosphotransferase) domain 1"/>
    <property type="match status" value="1"/>
</dbReference>
<accession>A0A8H2XQV5</accession>
<comment type="caution">
    <text evidence="3">The sequence shown here is derived from an EMBL/GenBank/DDBJ whole genome shotgun (WGS) entry which is preliminary data.</text>
</comment>
<dbReference type="InterPro" id="IPR000719">
    <property type="entry name" value="Prot_kinase_dom"/>
</dbReference>
<dbReference type="Proteomes" id="UP000663888">
    <property type="component" value="Unassembled WGS sequence"/>
</dbReference>
<dbReference type="GO" id="GO:0044773">
    <property type="term" value="P:mitotic DNA damage checkpoint signaling"/>
    <property type="evidence" value="ECO:0007669"/>
    <property type="project" value="TreeGrafter"/>
</dbReference>
<dbReference type="PROSITE" id="PS50011">
    <property type="entry name" value="PROTEIN_KINASE_DOM"/>
    <property type="match status" value="1"/>
</dbReference>
<dbReference type="GO" id="GO:0005634">
    <property type="term" value="C:nucleus"/>
    <property type="evidence" value="ECO:0007669"/>
    <property type="project" value="TreeGrafter"/>
</dbReference>
<dbReference type="Gene3D" id="3.30.200.20">
    <property type="entry name" value="Phosphorylase Kinase, domain 1"/>
    <property type="match status" value="1"/>
</dbReference>
<dbReference type="PANTHER" id="PTHR44167">
    <property type="entry name" value="OVARIAN-SPECIFIC SERINE/THREONINE-PROTEIN KINASE LOK-RELATED"/>
    <property type="match status" value="1"/>
</dbReference>
<dbReference type="OrthoDB" id="37659at2759"/>
<dbReference type="SUPFAM" id="SSF56112">
    <property type="entry name" value="Protein kinase-like (PK-like)"/>
    <property type="match status" value="1"/>
</dbReference>
<name>A0A8H2XQV5_9AGAM</name>
<evidence type="ECO:0000313" key="3">
    <source>
        <dbReference type="EMBL" id="CAE6431221.1"/>
    </source>
</evidence>
<gene>
    <name evidence="3" type="ORF">RDB_LOCUS35825</name>
</gene>